<gene>
    <name evidence="1" type="ORF">OHA16_33325</name>
</gene>
<proteinExistence type="predicted"/>
<evidence type="ECO:0000313" key="2">
    <source>
        <dbReference type="Proteomes" id="UP001432222"/>
    </source>
</evidence>
<accession>A0ABZ1U8J2</accession>
<dbReference type="RefSeq" id="WP_328957981.1">
    <property type="nucleotide sequence ID" value="NZ_CP108110.1"/>
</dbReference>
<sequence length="69" mass="7537">MRDLGPPPPPDTTTYRVRYALAGSPGVRHAEVTLVPGHSRESDIPALLDARLHSRPDGRRIVLLDVTEA</sequence>
<name>A0ABZ1U8J2_9ACTN</name>
<evidence type="ECO:0000313" key="1">
    <source>
        <dbReference type="EMBL" id="WUQ87423.1"/>
    </source>
</evidence>
<reference evidence="1" key="1">
    <citation type="submission" date="2022-10" db="EMBL/GenBank/DDBJ databases">
        <title>The complete genomes of actinobacterial strains from the NBC collection.</title>
        <authorList>
            <person name="Joergensen T.S."/>
            <person name="Alvarez Arevalo M."/>
            <person name="Sterndorff E.B."/>
            <person name="Faurdal D."/>
            <person name="Vuksanovic O."/>
            <person name="Mourched A.-S."/>
            <person name="Charusanti P."/>
            <person name="Shaw S."/>
            <person name="Blin K."/>
            <person name="Weber T."/>
        </authorList>
    </citation>
    <scope>NUCLEOTIDE SEQUENCE</scope>
    <source>
        <strain evidence="1">NBC_00222</strain>
    </source>
</reference>
<dbReference type="Proteomes" id="UP001432222">
    <property type="component" value="Chromosome"/>
</dbReference>
<dbReference type="EMBL" id="CP108110">
    <property type="protein sequence ID" value="WUQ87423.1"/>
    <property type="molecule type" value="Genomic_DNA"/>
</dbReference>
<keyword evidence="2" id="KW-1185">Reference proteome</keyword>
<organism evidence="1 2">
    <name type="scientific">Kitasatospora purpeofusca</name>
    <dbReference type="NCBI Taxonomy" id="67352"/>
    <lineage>
        <taxon>Bacteria</taxon>
        <taxon>Bacillati</taxon>
        <taxon>Actinomycetota</taxon>
        <taxon>Actinomycetes</taxon>
        <taxon>Kitasatosporales</taxon>
        <taxon>Streptomycetaceae</taxon>
        <taxon>Kitasatospora</taxon>
    </lineage>
</organism>
<protein>
    <submittedName>
        <fullName evidence="1">Uncharacterized protein</fullName>
    </submittedName>
</protein>